<name>A0AAE0KYL1_9CHLO</name>
<evidence type="ECO:0000313" key="2">
    <source>
        <dbReference type="Proteomes" id="UP001190700"/>
    </source>
</evidence>
<keyword evidence="2" id="KW-1185">Reference proteome</keyword>
<dbReference type="Proteomes" id="UP001190700">
    <property type="component" value="Unassembled WGS sequence"/>
</dbReference>
<comment type="caution">
    <text evidence="1">The sequence shown here is derived from an EMBL/GenBank/DDBJ whole genome shotgun (WGS) entry which is preliminary data.</text>
</comment>
<dbReference type="AlphaFoldDB" id="A0AAE0KYL1"/>
<organism evidence="1 2">
    <name type="scientific">Cymbomonas tetramitiformis</name>
    <dbReference type="NCBI Taxonomy" id="36881"/>
    <lineage>
        <taxon>Eukaryota</taxon>
        <taxon>Viridiplantae</taxon>
        <taxon>Chlorophyta</taxon>
        <taxon>Pyramimonadophyceae</taxon>
        <taxon>Pyramimonadales</taxon>
        <taxon>Pyramimonadaceae</taxon>
        <taxon>Cymbomonas</taxon>
    </lineage>
</organism>
<proteinExistence type="predicted"/>
<protein>
    <submittedName>
        <fullName evidence="1">Uncharacterized protein</fullName>
    </submittedName>
</protein>
<accession>A0AAE0KYL1</accession>
<gene>
    <name evidence="1" type="ORF">CYMTET_26081</name>
</gene>
<dbReference type="EMBL" id="LGRX02014066">
    <property type="protein sequence ID" value="KAK3265220.1"/>
    <property type="molecule type" value="Genomic_DNA"/>
</dbReference>
<evidence type="ECO:0000313" key="1">
    <source>
        <dbReference type="EMBL" id="KAK3265220.1"/>
    </source>
</evidence>
<sequence>MWHPPTTSVSTLRLAAVLMKVTTRTTKTAINALTLADDRLTNDGRALLLHLHCLLANYPALDTEEYLNAAKALRVNASEDAMPAIEFLRAQV</sequence>
<reference evidence="1 2" key="1">
    <citation type="journal article" date="2015" name="Genome Biol. Evol.">
        <title>Comparative Genomics of a Bacterivorous Green Alga Reveals Evolutionary Causalities and Consequences of Phago-Mixotrophic Mode of Nutrition.</title>
        <authorList>
            <person name="Burns J.A."/>
            <person name="Paasch A."/>
            <person name="Narechania A."/>
            <person name="Kim E."/>
        </authorList>
    </citation>
    <scope>NUCLEOTIDE SEQUENCE [LARGE SCALE GENOMIC DNA]</scope>
    <source>
        <strain evidence="1 2">PLY_AMNH</strain>
    </source>
</reference>